<dbReference type="PROSITE" id="PS00135">
    <property type="entry name" value="TRYPSIN_SER"/>
    <property type="match status" value="2"/>
</dbReference>
<dbReference type="Gene3D" id="2.40.10.10">
    <property type="entry name" value="Trypsin-like serine proteases"/>
    <property type="match status" value="4"/>
</dbReference>
<dbReference type="GO" id="GO:0006508">
    <property type="term" value="P:proteolysis"/>
    <property type="evidence" value="ECO:0007669"/>
    <property type="project" value="UniProtKB-KW"/>
</dbReference>
<accession>A0A151MJ15</accession>
<dbReference type="CDD" id="cd00190">
    <property type="entry name" value="Tryp_SPc"/>
    <property type="match status" value="2"/>
</dbReference>
<name>A0A151MJ15_ALLMI</name>
<sequence>MISLQYSRNGAWGHTCGGTLIATNWVMTAAHCISKSNTYRVVLGKQNLKQEELGAVTVGVEKIIVHERWISLLVINDIALIKLAEHVVPSETIQPACLPPAGELLPQGFPCYVTGWGRLWTNGPISDDLQQAVLPIVDYATCSQPAWWGSMVRKTMVCAGGDGVTSACNGDSGGPLNCHHGDVWQVFGIVSFGSAEGCNTLNKPTVFTRVSAYIDWIHTLVLHYKYRAVAFVEPTTPVTMLQFVCLTLLLGYAYGCGKPYYAPNIARVVGGEDARPHSWPWQISLQYDKNGVWAHTCGGTLIATNWVLTAAHCISNSRKYQVVLGKQNLKEEEPGSVAAGVEKIIVHENWNPILIINDIALIKLAEHVVLSETIQPACLPPAGELLSQGFPCYVTGWGRLWTNGPIADILQQALLPIVDHATCTLPDWWGNTVKTTMVCAGGDGVVSGCNGDSGGPLNCHPGDVWEVSGIVSFGSGWGCNTLKKPTVFTRVSAYIEWINEKMAQN</sequence>
<feature type="domain" description="Peptidase S1" evidence="8">
    <location>
        <begin position="268"/>
        <end position="503"/>
    </location>
</feature>
<dbReference type="GO" id="GO:0005615">
    <property type="term" value="C:extracellular space"/>
    <property type="evidence" value="ECO:0007669"/>
    <property type="project" value="TreeGrafter"/>
</dbReference>
<dbReference type="InterPro" id="IPR001254">
    <property type="entry name" value="Trypsin_dom"/>
</dbReference>
<evidence type="ECO:0000313" key="10">
    <source>
        <dbReference type="Proteomes" id="UP000050525"/>
    </source>
</evidence>
<dbReference type="eggNOG" id="KOG3627">
    <property type="taxonomic scope" value="Eukaryota"/>
</dbReference>
<proteinExistence type="predicted"/>
<evidence type="ECO:0000256" key="4">
    <source>
        <dbReference type="ARBA" id="ARBA00022825"/>
    </source>
</evidence>
<keyword evidence="4 7" id="KW-0720">Serine protease</keyword>
<comment type="caution">
    <text evidence="9">The sequence shown here is derived from an EMBL/GenBank/DDBJ whole genome shotgun (WGS) entry which is preliminary data.</text>
</comment>
<organism evidence="9 10">
    <name type="scientific">Alligator mississippiensis</name>
    <name type="common">American alligator</name>
    <dbReference type="NCBI Taxonomy" id="8496"/>
    <lineage>
        <taxon>Eukaryota</taxon>
        <taxon>Metazoa</taxon>
        <taxon>Chordata</taxon>
        <taxon>Craniata</taxon>
        <taxon>Vertebrata</taxon>
        <taxon>Euteleostomi</taxon>
        <taxon>Archelosauria</taxon>
        <taxon>Archosauria</taxon>
        <taxon>Crocodylia</taxon>
        <taxon>Alligatoridae</taxon>
        <taxon>Alligatorinae</taxon>
        <taxon>Alligator</taxon>
    </lineage>
</organism>
<dbReference type="Pfam" id="PF00089">
    <property type="entry name" value="Trypsin"/>
    <property type="match status" value="2"/>
</dbReference>
<keyword evidence="6" id="KW-1015">Disulfide bond</keyword>
<protein>
    <submittedName>
        <fullName evidence="9">Chymotrypsin-C</fullName>
    </submittedName>
</protein>
<evidence type="ECO:0000256" key="6">
    <source>
        <dbReference type="ARBA" id="ARBA00023157"/>
    </source>
</evidence>
<keyword evidence="1 7" id="KW-0645">Protease</keyword>
<reference evidence="9 10" key="1">
    <citation type="journal article" date="2012" name="Genome Biol.">
        <title>Sequencing three crocodilian genomes to illuminate the evolution of archosaurs and amniotes.</title>
        <authorList>
            <person name="St John J.A."/>
            <person name="Braun E.L."/>
            <person name="Isberg S.R."/>
            <person name="Miles L.G."/>
            <person name="Chong A.Y."/>
            <person name="Gongora J."/>
            <person name="Dalzell P."/>
            <person name="Moran C."/>
            <person name="Bed'hom B."/>
            <person name="Abzhanov A."/>
            <person name="Burgess S.C."/>
            <person name="Cooksey A.M."/>
            <person name="Castoe T.A."/>
            <person name="Crawford N.G."/>
            <person name="Densmore L.D."/>
            <person name="Drew J.C."/>
            <person name="Edwards S.V."/>
            <person name="Faircloth B.C."/>
            <person name="Fujita M.K."/>
            <person name="Greenwold M.J."/>
            <person name="Hoffmann F.G."/>
            <person name="Howard J.M."/>
            <person name="Iguchi T."/>
            <person name="Janes D.E."/>
            <person name="Khan S.Y."/>
            <person name="Kohno S."/>
            <person name="de Koning A.J."/>
            <person name="Lance S.L."/>
            <person name="McCarthy F.M."/>
            <person name="McCormack J.E."/>
            <person name="Merchant M.E."/>
            <person name="Peterson D.G."/>
            <person name="Pollock D.D."/>
            <person name="Pourmand N."/>
            <person name="Raney B.J."/>
            <person name="Roessler K.A."/>
            <person name="Sanford J.R."/>
            <person name="Sawyer R.H."/>
            <person name="Schmidt C.J."/>
            <person name="Triplett E.W."/>
            <person name="Tuberville T.D."/>
            <person name="Venegas-Anaya M."/>
            <person name="Howard J.T."/>
            <person name="Jarvis E.D."/>
            <person name="Guillette L.J.Jr."/>
            <person name="Glenn T.C."/>
            <person name="Green R.E."/>
            <person name="Ray D.A."/>
        </authorList>
    </citation>
    <scope>NUCLEOTIDE SEQUENCE [LARGE SCALE GENOMIC DNA]</scope>
    <source>
        <strain evidence="9">KSC_2009_1</strain>
    </source>
</reference>
<evidence type="ECO:0000259" key="8">
    <source>
        <dbReference type="PROSITE" id="PS50240"/>
    </source>
</evidence>
<dbReference type="AlphaFoldDB" id="A0A151MJ15"/>
<dbReference type="PANTHER" id="PTHR24257:SF31">
    <property type="entry name" value="ELASTASE 3 LIKE ISOFORM X1"/>
    <property type="match status" value="1"/>
</dbReference>
<feature type="domain" description="Peptidase S1" evidence="8">
    <location>
        <begin position="1"/>
        <end position="222"/>
    </location>
</feature>
<dbReference type="PROSITE" id="PS50240">
    <property type="entry name" value="TRYPSIN_DOM"/>
    <property type="match status" value="2"/>
</dbReference>
<dbReference type="InterPro" id="IPR009003">
    <property type="entry name" value="Peptidase_S1_PA"/>
</dbReference>
<dbReference type="InterPro" id="IPR033116">
    <property type="entry name" value="TRYPSIN_SER"/>
</dbReference>
<dbReference type="InterPro" id="IPR043504">
    <property type="entry name" value="Peptidase_S1_PA_chymotrypsin"/>
</dbReference>
<evidence type="ECO:0000256" key="5">
    <source>
        <dbReference type="ARBA" id="ARBA00023145"/>
    </source>
</evidence>
<evidence type="ECO:0000256" key="2">
    <source>
        <dbReference type="ARBA" id="ARBA00022729"/>
    </source>
</evidence>
<keyword evidence="3 7" id="KW-0378">Hydrolase</keyword>
<dbReference type="SUPFAM" id="SSF50494">
    <property type="entry name" value="Trypsin-like serine proteases"/>
    <property type="match status" value="2"/>
</dbReference>
<dbReference type="FunFam" id="2.40.10.10:FF:000017">
    <property type="entry name" value="Chymotrypsin-like elastase family member 1"/>
    <property type="match status" value="2"/>
</dbReference>
<dbReference type="EMBL" id="AKHW03006061">
    <property type="protein sequence ID" value="KYO24525.1"/>
    <property type="molecule type" value="Genomic_DNA"/>
</dbReference>
<evidence type="ECO:0000256" key="3">
    <source>
        <dbReference type="ARBA" id="ARBA00022801"/>
    </source>
</evidence>
<dbReference type="SMART" id="SM00020">
    <property type="entry name" value="Tryp_SPc"/>
    <property type="match status" value="2"/>
</dbReference>
<gene>
    <name evidence="9" type="primary">CTRC</name>
    <name evidence="9" type="ORF">Y1Q_0023222</name>
</gene>
<dbReference type="PROSITE" id="PS00134">
    <property type="entry name" value="TRYPSIN_HIS"/>
    <property type="match status" value="2"/>
</dbReference>
<dbReference type="InterPro" id="IPR050850">
    <property type="entry name" value="Peptidase_S1_Elastase_sf"/>
</dbReference>
<evidence type="ECO:0000256" key="7">
    <source>
        <dbReference type="RuleBase" id="RU363034"/>
    </source>
</evidence>
<dbReference type="Proteomes" id="UP000050525">
    <property type="component" value="Unassembled WGS sequence"/>
</dbReference>
<dbReference type="PANTHER" id="PTHR24257">
    <property type="entry name" value="CHYMOTRYPSIN-LIKE ELASTASE FAMILY MEMBER"/>
    <property type="match status" value="1"/>
</dbReference>
<dbReference type="FunFam" id="2.40.10.10:FF:000004">
    <property type="entry name" value="Tryptase gamma 1"/>
    <property type="match status" value="2"/>
</dbReference>
<evidence type="ECO:0000313" key="9">
    <source>
        <dbReference type="EMBL" id="KYO24525.1"/>
    </source>
</evidence>
<dbReference type="InterPro" id="IPR001314">
    <property type="entry name" value="Peptidase_S1A"/>
</dbReference>
<dbReference type="PRINTS" id="PR00722">
    <property type="entry name" value="CHYMOTRYPSIN"/>
</dbReference>
<evidence type="ECO:0000256" key="1">
    <source>
        <dbReference type="ARBA" id="ARBA00022670"/>
    </source>
</evidence>
<keyword evidence="2" id="KW-0732">Signal</keyword>
<dbReference type="STRING" id="8496.A0A151MJ15"/>
<dbReference type="GO" id="GO:0004252">
    <property type="term" value="F:serine-type endopeptidase activity"/>
    <property type="evidence" value="ECO:0007669"/>
    <property type="project" value="InterPro"/>
</dbReference>
<keyword evidence="10" id="KW-1185">Reference proteome</keyword>
<keyword evidence="5" id="KW-0865">Zymogen</keyword>
<dbReference type="InterPro" id="IPR018114">
    <property type="entry name" value="TRYPSIN_HIS"/>
</dbReference>